<dbReference type="Gene3D" id="3.40.190.10">
    <property type="entry name" value="Periplasmic binding protein-like II"/>
    <property type="match status" value="2"/>
</dbReference>
<dbReference type="InterPro" id="IPR050176">
    <property type="entry name" value="LTTR"/>
</dbReference>
<dbReference type="Gene3D" id="1.10.10.10">
    <property type="entry name" value="Winged helix-like DNA-binding domain superfamily/Winged helix DNA-binding domain"/>
    <property type="match status" value="1"/>
</dbReference>
<accession>A0ABW6CR60</accession>
<evidence type="ECO:0000256" key="1">
    <source>
        <dbReference type="ARBA" id="ARBA00009437"/>
    </source>
</evidence>
<evidence type="ECO:0000313" key="6">
    <source>
        <dbReference type="EMBL" id="MFD3262677.1"/>
    </source>
</evidence>
<reference evidence="6 7" key="1">
    <citation type="submission" date="2022-09" db="EMBL/GenBank/DDBJ databases">
        <title>New species of Phenylobacterium.</title>
        <authorList>
            <person name="Mieszkin S."/>
        </authorList>
    </citation>
    <scope>NUCLEOTIDE SEQUENCE [LARGE SCALE GENOMIC DNA]</scope>
    <source>
        <strain evidence="6 7">HK31-G</strain>
    </source>
</reference>
<name>A0ABW6CR60_9CAUL</name>
<evidence type="ECO:0000256" key="3">
    <source>
        <dbReference type="ARBA" id="ARBA00023125"/>
    </source>
</evidence>
<evidence type="ECO:0000313" key="7">
    <source>
        <dbReference type="Proteomes" id="UP001598130"/>
    </source>
</evidence>
<keyword evidence="2" id="KW-0805">Transcription regulation</keyword>
<dbReference type="RefSeq" id="WP_377367037.1">
    <property type="nucleotide sequence ID" value="NZ_JAOTJD010000002.1"/>
</dbReference>
<dbReference type="InterPro" id="IPR036390">
    <property type="entry name" value="WH_DNA-bd_sf"/>
</dbReference>
<dbReference type="PROSITE" id="PS50931">
    <property type="entry name" value="HTH_LYSR"/>
    <property type="match status" value="1"/>
</dbReference>
<dbReference type="EMBL" id="JAOTJD010000002">
    <property type="protein sequence ID" value="MFD3262677.1"/>
    <property type="molecule type" value="Genomic_DNA"/>
</dbReference>
<protein>
    <submittedName>
        <fullName evidence="6">LysR substrate-binding domain-containing protein</fullName>
    </submittedName>
</protein>
<dbReference type="PRINTS" id="PR00039">
    <property type="entry name" value="HTHLYSR"/>
</dbReference>
<gene>
    <name evidence="6" type="ORF">OCL97_01730</name>
</gene>
<evidence type="ECO:0000256" key="4">
    <source>
        <dbReference type="ARBA" id="ARBA00023163"/>
    </source>
</evidence>
<dbReference type="Proteomes" id="UP001598130">
    <property type="component" value="Unassembled WGS sequence"/>
</dbReference>
<dbReference type="SUPFAM" id="SSF46785">
    <property type="entry name" value="Winged helix' DNA-binding domain"/>
    <property type="match status" value="1"/>
</dbReference>
<dbReference type="InterPro" id="IPR000847">
    <property type="entry name" value="LysR_HTH_N"/>
</dbReference>
<evidence type="ECO:0000259" key="5">
    <source>
        <dbReference type="PROSITE" id="PS50931"/>
    </source>
</evidence>
<dbReference type="PANTHER" id="PTHR30579">
    <property type="entry name" value="TRANSCRIPTIONAL REGULATOR"/>
    <property type="match status" value="1"/>
</dbReference>
<keyword evidence="7" id="KW-1185">Reference proteome</keyword>
<evidence type="ECO:0000256" key="2">
    <source>
        <dbReference type="ARBA" id="ARBA00023015"/>
    </source>
</evidence>
<proteinExistence type="inferred from homology"/>
<dbReference type="InterPro" id="IPR005119">
    <property type="entry name" value="LysR_subst-bd"/>
</dbReference>
<comment type="similarity">
    <text evidence="1">Belongs to the LysR transcriptional regulatory family.</text>
</comment>
<organism evidence="6 7">
    <name type="scientific">Phenylobacterium ferrooxidans</name>
    <dbReference type="NCBI Taxonomy" id="2982689"/>
    <lineage>
        <taxon>Bacteria</taxon>
        <taxon>Pseudomonadati</taxon>
        <taxon>Pseudomonadota</taxon>
        <taxon>Alphaproteobacteria</taxon>
        <taxon>Caulobacterales</taxon>
        <taxon>Caulobacteraceae</taxon>
        <taxon>Phenylobacterium</taxon>
    </lineage>
</organism>
<dbReference type="PANTHER" id="PTHR30579:SF7">
    <property type="entry name" value="HTH-TYPE TRANSCRIPTIONAL REGULATOR LRHA-RELATED"/>
    <property type="match status" value="1"/>
</dbReference>
<dbReference type="Pfam" id="PF03466">
    <property type="entry name" value="LysR_substrate"/>
    <property type="match status" value="1"/>
</dbReference>
<comment type="caution">
    <text evidence="6">The sequence shown here is derived from an EMBL/GenBank/DDBJ whole genome shotgun (WGS) entry which is preliminary data.</text>
</comment>
<sequence length="290" mass="31005">MPNRLVNLDLELLRAFVAVVETTSFTRAAALLGRTQPAVSLQIRRLEGQLRAPLIDRTGKSISLTLEGAGLLPQARRLLRVNDEIVASLGEGDLEGEVRFGAPEDIATLHLPAILAGFARSHPRITLAVTADYTANLLDQLSRGLLDLALIKREPVGPELGVRVWREPLMWVAQDAASLERQPLPLIIAPAPDIYRKRALAALQQADIPFRAAFTSPSLAGQMAALRAGLGVGVLPLAMAPRELIVIGEPLPKLADSEIALVTARGATDGPAKLLAQEVLRTLERGATGP</sequence>
<dbReference type="SUPFAM" id="SSF53850">
    <property type="entry name" value="Periplasmic binding protein-like II"/>
    <property type="match status" value="1"/>
</dbReference>
<keyword evidence="3" id="KW-0238">DNA-binding</keyword>
<dbReference type="Pfam" id="PF00126">
    <property type="entry name" value="HTH_1"/>
    <property type="match status" value="1"/>
</dbReference>
<keyword evidence="4" id="KW-0804">Transcription</keyword>
<dbReference type="InterPro" id="IPR036388">
    <property type="entry name" value="WH-like_DNA-bd_sf"/>
</dbReference>
<feature type="domain" description="HTH lysR-type" evidence="5">
    <location>
        <begin position="8"/>
        <end position="65"/>
    </location>
</feature>